<organism evidence="1 2">
    <name type="scientific">Senna tora</name>
    <dbReference type="NCBI Taxonomy" id="362788"/>
    <lineage>
        <taxon>Eukaryota</taxon>
        <taxon>Viridiplantae</taxon>
        <taxon>Streptophyta</taxon>
        <taxon>Embryophyta</taxon>
        <taxon>Tracheophyta</taxon>
        <taxon>Spermatophyta</taxon>
        <taxon>Magnoliopsida</taxon>
        <taxon>eudicotyledons</taxon>
        <taxon>Gunneridae</taxon>
        <taxon>Pentapetalae</taxon>
        <taxon>rosids</taxon>
        <taxon>fabids</taxon>
        <taxon>Fabales</taxon>
        <taxon>Fabaceae</taxon>
        <taxon>Caesalpinioideae</taxon>
        <taxon>Cassia clade</taxon>
        <taxon>Senna</taxon>
    </lineage>
</organism>
<keyword evidence="2" id="KW-1185">Reference proteome</keyword>
<evidence type="ECO:0000313" key="2">
    <source>
        <dbReference type="Proteomes" id="UP000634136"/>
    </source>
</evidence>
<name>A0A835CGG8_9FABA</name>
<sequence>MWKLLILNHSANTKLSFSKNSLVSHPLPLDLASGKMIGSAEECNGLYLLGPTIFPAFHKTVLSVTCLPDILLWHYR</sequence>
<comment type="caution">
    <text evidence="1">The sequence shown here is derived from an EMBL/GenBank/DDBJ whole genome shotgun (WGS) entry which is preliminary data.</text>
</comment>
<protein>
    <submittedName>
        <fullName evidence="1">Uncharacterized protein</fullName>
    </submittedName>
</protein>
<evidence type="ECO:0000313" key="1">
    <source>
        <dbReference type="EMBL" id="KAF7839520.1"/>
    </source>
</evidence>
<dbReference type="EMBL" id="JAAIUW010000003">
    <property type="protein sequence ID" value="KAF7839520.1"/>
    <property type="molecule type" value="Genomic_DNA"/>
</dbReference>
<dbReference type="Proteomes" id="UP000634136">
    <property type="component" value="Unassembled WGS sequence"/>
</dbReference>
<accession>A0A835CGG8</accession>
<dbReference type="AlphaFoldDB" id="A0A835CGG8"/>
<gene>
    <name evidence="1" type="ORF">G2W53_008002</name>
</gene>
<proteinExistence type="predicted"/>
<reference evidence="1" key="1">
    <citation type="submission" date="2020-09" db="EMBL/GenBank/DDBJ databases">
        <title>Genome-Enabled Discovery of Anthraquinone Biosynthesis in Senna tora.</title>
        <authorList>
            <person name="Kang S.-H."/>
            <person name="Pandey R.P."/>
            <person name="Lee C.-M."/>
            <person name="Sim J.-S."/>
            <person name="Jeong J.-T."/>
            <person name="Choi B.-S."/>
            <person name="Jung M."/>
            <person name="Ginzburg D."/>
            <person name="Zhao K."/>
            <person name="Won S.Y."/>
            <person name="Oh T.-J."/>
            <person name="Yu Y."/>
            <person name="Kim N.-H."/>
            <person name="Lee O.R."/>
            <person name="Lee T.-H."/>
            <person name="Bashyal P."/>
            <person name="Kim T.-S."/>
            <person name="Lee W.-H."/>
            <person name="Kawkins C."/>
            <person name="Kim C.-K."/>
            <person name="Kim J.S."/>
            <person name="Ahn B.O."/>
            <person name="Rhee S.Y."/>
            <person name="Sohng J.K."/>
        </authorList>
    </citation>
    <scope>NUCLEOTIDE SEQUENCE</scope>
    <source>
        <tissue evidence="1">Leaf</tissue>
    </source>
</reference>
<dbReference type="OrthoDB" id="1432733at2759"/>